<evidence type="ECO:0000313" key="2">
    <source>
        <dbReference type="Proteomes" id="UP000009256"/>
    </source>
</evidence>
<keyword evidence="2" id="KW-1185">Reference proteome</keyword>
<proteinExistence type="predicted"/>
<accession>E4S5R2</accession>
<reference evidence="1 2" key="2">
    <citation type="journal article" date="2011" name="J. Bacteriol.">
        <title>Complete genome sequences for the anaerobic, extremely thermophilic plant biomass-degrading bacteria Caldicellulosiruptor hydrothermalis, Caldicellulosiruptor kristjanssonii, Caldicellulosiruptor kronotskyensis, Caldicellulosiruptor owensenis, and Caldicellulosiruptor lactoaceticus.</title>
        <authorList>
            <person name="Blumer-Schuette S.E."/>
            <person name="Ozdemir I."/>
            <person name="Mistry D."/>
            <person name="Lucas S."/>
            <person name="Lapidus A."/>
            <person name="Cheng J.F."/>
            <person name="Goodwin L.A."/>
            <person name="Pitluck S."/>
            <person name="Land M.L."/>
            <person name="Hauser L.J."/>
            <person name="Woyke T."/>
            <person name="Mikhailova N."/>
            <person name="Pati A."/>
            <person name="Kyrpides N.C."/>
            <person name="Ivanova N."/>
            <person name="Detter J.C."/>
            <person name="Walston-Davenport K."/>
            <person name="Han S."/>
            <person name="Adams M.W."/>
            <person name="Kelly R.M."/>
        </authorList>
    </citation>
    <scope>NUCLEOTIDE SEQUENCE [LARGE SCALE GENOMIC DNA]</scope>
    <source>
        <strain evidence="2">ATCC 700853 / DSM 12137 / I77R1B</strain>
    </source>
</reference>
<dbReference type="SUPFAM" id="SSF52540">
    <property type="entry name" value="P-loop containing nucleoside triphosphate hydrolases"/>
    <property type="match status" value="1"/>
</dbReference>
<dbReference type="HOGENOM" id="CLU_1011692_0_0_9"/>
<dbReference type="Gene3D" id="3.40.50.300">
    <property type="entry name" value="P-loop containing nucleotide triphosphate hydrolases"/>
    <property type="match status" value="1"/>
</dbReference>
<dbReference type="eggNOG" id="COG0489">
    <property type="taxonomic scope" value="Bacteria"/>
</dbReference>
<gene>
    <name evidence="1" type="ordered locus">Calkr_2105</name>
</gene>
<dbReference type="RefSeq" id="WP_013433293.1">
    <property type="nucleotide sequence ID" value="NC_014721.1"/>
</dbReference>
<dbReference type="STRING" id="632335.Calkr_2105"/>
<dbReference type="EMBL" id="CP002326">
    <property type="protein sequence ID" value="ADQ41572.1"/>
    <property type="molecule type" value="Genomic_DNA"/>
</dbReference>
<organism evidence="1 2">
    <name type="scientific">Caldicellulosiruptor acetigenus (strain ATCC 700853 / DSM 12137 / I77R1B)</name>
    <name type="common">Caldicellulosiruptor kristjanssonii</name>
    <dbReference type="NCBI Taxonomy" id="632335"/>
    <lineage>
        <taxon>Bacteria</taxon>
        <taxon>Bacillati</taxon>
        <taxon>Bacillota</taxon>
        <taxon>Bacillota incertae sedis</taxon>
        <taxon>Caldicellulosiruptorales</taxon>
        <taxon>Caldicellulosiruptoraceae</taxon>
        <taxon>Caldicellulosiruptor</taxon>
    </lineage>
</organism>
<dbReference type="AlphaFoldDB" id="E4S5R2"/>
<dbReference type="Proteomes" id="UP000009256">
    <property type="component" value="Chromosome"/>
</dbReference>
<evidence type="ECO:0008006" key="3">
    <source>
        <dbReference type="Google" id="ProtNLM"/>
    </source>
</evidence>
<reference key="1">
    <citation type="submission" date="2010-11" db="EMBL/GenBank/DDBJ databases">
        <title>Complete sequence of chromosome of Caldicellulosiruptor kristjanssonii 177R1B.</title>
        <authorList>
            <consortium name="US DOE Joint Genome Institute"/>
            <person name="Lucas S."/>
            <person name="Copeland A."/>
            <person name="Lapidus A."/>
            <person name="Cheng J.-F."/>
            <person name="Bruce D."/>
            <person name="Goodwin L."/>
            <person name="Pitluck S."/>
            <person name="Davenport K."/>
            <person name="Detter J.C."/>
            <person name="Han C."/>
            <person name="Tapia R."/>
            <person name="Land M."/>
            <person name="Hauser L."/>
            <person name="Jeffries C."/>
            <person name="Kyrpides N."/>
            <person name="Ivanova N."/>
            <person name="Mikhailova N."/>
            <person name="Blumer-Schuette S.E."/>
            <person name="Kelly R.M."/>
            <person name="Woyke T."/>
        </authorList>
    </citation>
    <scope>NUCLEOTIDE SEQUENCE</scope>
    <source>
        <strain>177R1B</strain>
    </source>
</reference>
<evidence type="ECO:0000313" key="1">
    <source>
        <dbReference type="EMBL" id="ADQ41572.1"/>
    </source>
</evidence>
<dbReference type="OrthoDB" id="1729811at2"/>
<dbReference type="KEGG" id="cki:Calkr_2105"/>
<name>E4S5R2_CALA7</name>
<sequence length="274" mass="31127">MLLLITKNPQTVEVFSKTAGQNFEVAMSLESAFLRVRKRNYSAVVVDEKDISSYLFLSEKVMSLKTFLAKKEEKQKHIKGIEIKTPQTVAITSCKGSAGKTELIKKLISVLTGYRTLIVDMNFYDGGGDLSFEFDLPVLPHLGCFLKQKGDLKERFFACVYSLCKNVDIIQSPPKLSLIEDLRKEDLERIIFFAKENYDVIIFEIPPLSSREDLIQTAFKNSDRKVAVISGLKVELERLKHISADMVVSKTDVSELLSGKFKLVTFKDFYKILM</sequence>
<dbReference type="InterPro" id="IPR027417">
    <property type="entry name" value="P-loop_NTPase"/>
</dbReference>
<protein>
    <recommendedName>
        <fullName evidence="3">AAA domain-containing protein</fullName>
    </recommendedName>
</protein>